<evidence type="ECO:0000256" key="4">
    <source>
        <dbReference type="SAM" id="SignalP"/>
    </source>
</evidence>
<protein>
    <submittedName>
        <fullName evidence="7">Outer membrane receptor for ferrienterochelin and colicin</fullName>
    </submittedName>
</protein>
<dbReference type="InterPro" id="IPR012910">
    <property type="entry name" value="Plug_dom"/>
</dbReference>
<evidence type="ECO:0000256" key="2">
    <source>
        <dbReference type="ARBA" id="ARBA00023136"/>
    </source>
</evidence>
<dbReference type="Pfam" id="PF07715">
    <property type="entry name" value="Plug"/>
    <property type="match status" value="1"/>
</dbReference>
<name>A0A327RLH4_9FLAO</name>
<dbReference type="EMBL" id="QLLO01000002">
    <property type="protein sequence ID" value="RAJ17055.1"/>
    <property type="molecule type" value="Genomic_DNA"/>
</dbReference>
<reference evidence="7 8" key="1">
    <citation type="submission" date="2018-06" db="EMBL/GenBank/DDBJ databases">
        <title>Genomic Encyclopedia of Archaeal and Bacterial Type Strains, Phase II (KMG-II): from individual species to whole genera.</title>
        <authorList>
            <person name="Goeker M."/>
        </authorList>
    </citation>
    <scope>NUCLEOTIDE SEQUENCE [LARGE SCALE GENOMIC DNA]</scope>
    <source>
        <strain evidence="7 8">DSM 24464</strain>
    </source>
</reference>
<feature type="chain" id="PRO_5016419900" evidence="4">
    <location>
        <begin position="24"/>
        <end position="837"/>
    </location>
</feature>
<evidence type="ECO:0000313" key="7">
    <source>
        <dbReference type="EMBL" id="RAJ17055.1"/>
    </source>
</evidence>
<keyword evidence="2" id="KW-0472">Membrane</keyword>
<accession>A0A327RLH4</accession>
<dbReference type="OrthoDB" id="9803050at2"/>
<evidence type="ECO:0000259" key="6">
    <source>
        <dbReference type="Pfam" id="PF16344"/>
    </source>
</evidence>
<dbReference type="InterPro" id="IPR037066">
    <property type="entry name" value="Plug_dom_sf"/>
</dbReference>
<dbReference type="AlphaFoldDB" id="A0A327RLH4"/>
<dbReference type="Gene3D" id="2.170.130.10">
    <property type="entry name" value="TonB-dependent receptor, plug domain"/>
    <property type="match status" value="1"/>
</dbReference>
<feature type="signal peptide" evidence="4">
    <location>
        <begin position="1"/>
        <end position="23"/>
    </location>
</feature>
<evidence type="ECO:0000256" key="1">
    <source>
        <dbReference type="ARBA" id="ARBA00004442"/>
    </source>
</evidence>
<feature type="domain" description="TonB-dependent receptor plug" evidence="5">
    <location>
        <begin position="216"/>
        <end position="293"/>
    </location>
</feature>
<keyword evidence="3" id="KW-0998">Cell outer membrane</keyword>
<dbReference type="RefSeq" id="WP_111659168.1">
    <property type="nucleotide sequence ID" value="NZ_QLLO01000002.1"/>
</dbReference>
<feature type="domain" description="Protein FecR C-terminal" evidence="6">
    <location>
        <begin position="29"/>
        <end position="92"/>
    </location>
</feature>
<dbReference type="Gene3D" id="2.40.170.20">
    <property type="entry name" value="TonB-dependent receptor, beta-barrel domain"/>
    <property type="match status" value="1"/>
</dbReference>
<proteinExistence type="predicted"/>
<dbReference type="Pfam" id="PF16344">
    <property type="entry name" value="FecR_C"/>
    <property type="match status" value="1"/>
</dbReference>
<dbReference type="InterPro" id="IPR032508">
    <property type="entry name" value="FecR_C"/>
</dbReference>
<evidence type="ECO:0000313" key="8">
    <source>
        <dbReference type="Proteomes" id="UP000248703"/>
    </source>
</evidence>
<evidence type="ECO:0000259" key="5">
    <source>
        <dbReference type="Pfam" id="PF07715"/>
    </source>
</evidence>
<keyword evidence="4" id="KW-0732">Signal</keyword>
<dbReference type="GO" id="GO:0009279">
    <property type="term" value="C:cell outer membrane"/>
    <property type="evidence" value="ECO:0007669"/>
    <property type="project" value="UniProtKB-SubCell"/>
</dbReference>
<dbReference type="Gene3D" id="3.55.50.30">
    <property type="match status" value="1"/>
</dbReference>
<dbReference type="SUPFAM" id="SSF49464">
    <property type="entry name" value="Carboxypeptidase regulatory domain-like"/>
    <property type="match status" value="1"/>
</dbReference>
<sequence>MGKITKGIAIVTLFFLSTVSLIAQDAKKEQTLDVIIKNLQKQHNVQFNYAEDVIKSITLKPPPKNSSLKQALVYLEKTTPLQFSLNNSSIVIVKPKEDFFLCGYLKDKDNLQPIVSATVQGFKDVAITDVNGYFKIKISKPSELITIRYLGYKTINRVYNQFLTSECGSVFMLPDFQFLSEVLISNYITAGINKFNDGSFKVDFKNFDILPGLIENDVLQAVQSFPGIQSIDETVSNLNIRGGAHDQNLILWDNIKMYQSGHFFGLISMFNPQITQQVSILKNGSDVSYTDGVSGTISMQTDKNINNVFKANVGVNLTDVNLFVDLPTGKMGSLQVAGRKSVSEVLNTPTYNNYFERISQNTEVDNNVDNTINSDKTFDFYDASLRWLYKISENDEIRLNFITVSNQLQFDETAEINNTQQSRTSQLNQNSIAGGLYYKRTWSTKVKSTFEVYETDYKLKSVNANVLESQRFLQENIVSETSLKLQTQYSLNNTMKLSGGYHFVETEITNLDDVDTPVFRILISEVLRTHGAFAQVNYSTLNKNTTLVLGVRYNYLDKFKKQIWEPRFNFSQRFLDYFTVEILGEFKHQNTSQIINFQNDFLGIEKRRWQLSNNMDIPVITSQQLSLGVNYSKNEWLVSVDGYYKNVDGITAQSQGFQNQYEFVKSKGSYSVTGLDLLLRKQFSHFNTWLSYSLMNNLYEFKDLEDGTFPSNFNITHAANFGLSYSNNNFKSSIGANWHTGKPITIPEGINPNSEQSIIFGETNAEKLEDYIRVDASVQYDFKISNKVKAKAGVSIWNILNKENQVNTFYRIKNNEINQSVQQSLGITPNATIRLYF</sequence>
<keyword evidence="7" id="KW-0675">Receptor</keyword>
<comment type="subcellular location">
    <subcellularLocation>
        <location evidence="1">Cell outer membrane</location>
    </subcellularLocation>
</comment>
<keyword evidence="8" id="KW-1185">Reference proteome</keyword>
<dbReference type="InterPro" id="IPR036942">
    <property type="entry name" value="Beta-barrel_TonB_sf"/>
</dbReference>
<dbReference type="SUPFAM" id="SSF56935">
    <property type="entry name" value="Porins"/>
    <property type="match status" value="1"/>
</dbReference>
<gene>
    <name evidence="7" type="ORF">LY08_00833</name>
</gene>
<dbReference type="InterPro" id="IPR008969">
    <property type="entry name" value="CarboxyPept-like_regulatory"/>
</dbReference>
<organism evidence="7 8">
    <name type="scientific">Olleya aquimaris</name>
    <dbReference type="NCBI Taxonomy" id="639310"/>
    <lineage>
        <taxon>Bacteria</taxon>
        <taxon>Pseudomonadati</taxon>
        <taxon>Bacteroidota</taxon>
        <taxon>Flavobacteriia</taxon>
        <taxon>Flavobacteriales</taxon>
        <taxon>Flavobacteriaceae</taxon>
    </lineage>
</organism>
<dbReference type="Proteomes" id="UP000248703">
    <property type="component" value="Unassembled WGS sequence"/>
</dbReference>
<evidence type="ECO:0000256" key="3">
    <source>
        <dbReference type="ARBA" id="ARBA00023237"/>
    </source>
</evidence>
<comment type="caution">
    <text evidence="7">The sequence shown here is derived from an EMBL/GenBank/DDBJ whole genome shotgun (WGS) entry which is preliminary data.</text>
</comment>